<reference evidence="1 2" key="1">
    <citation type="submission" date="2019-10" db="EMBL/GenBank/DDBJ databases">
        <title>Streptomyces tenebrisbrunneis sp.nov., an endogenous actinomycete isolated from of Lycium ruthenicum.</title>
        <authorList>
            <person name="Ma L."/>
        </authorList>
    </citation>
    <scope>NUCLEOTIDE SEQUENCE [LARGE SCALE GENOMIC DNA]</scope>
    <source>
        <strain evidence="1 2">TRM 66187</strain>
    </source>
</reference>
<dbReference type="RefSeq" id="WP_156205449.1">
    <property type="nucleotide sequence ID" value="NZ_WHPN01000175.1"/>
</dbReference>
<keyword evidence="2" id="KW-1185">Reference proteome</keyword>
<proteinExistence type="predicted"/>
<gene>
    <name evidence="1" type="ORF">GCU69_07405</name>
</gene>
<evidence type="ECO:0000313" key="1">
    <source>
        <dbReference type="EMBL" id="KAF4409752.1"/>
    </source>
</evidence>
<organism evidence="1 2">
    <name type="scientific">Streptomyces lycii</name>
    <dbReference type="NCBI Taxonomy" id="2654337"/>
    <lineage>
        <taxon>Bacteria</taxon>
        <taxon>Bacillati</taxon>
        <taxon>Actinomycetota</taxon>
        <taxon>Actinomycetes</taxon>
        <taxon>Kitasatosporales</taxon>
        <taxon>Streptomycetaceae</taxon>
        <taxon>Streptomyces</taxon>
    </lineage>
</organism>
<protein>
    <submittedName>
        <fullName evidence="1">Nuclear transport factor 2 family protein</fullName>
    </submittedName>
</protein>
<dbReference type="Gene3D" id="3.10.450.50">
    <property type="match status" value="1"/>
</dbReference>
<dbReference type="SUPFAM" id="SSF54427">
    <property type="entry name" value="NTF2-like"/>
    <property type="match status" value="1"/>
</dbReference>
<evidence type="ECO:0000313" key="2">
    <source>
        <dbReference type="Proteomes" id="UP000621266"/>
    </source>
</evidence>
<dbReference type="Proteomes" id="UP000621266">
    <property type="component" value="Unassembled WGS sequence"/>
</dbReference>
<sequence length="153" mass="16446">MTEQQTVPAAGVGFTPSDEDRRGIEEWFARYDALSAAGEVESMADMAVFPLNVVTSDSAGDGLADQWSRERFTRTMSEVLGGAGDGGITFESVRTPHFLTAELAVVVTEATMTAGGHTEAMRYADVLVKRGGSWFFQTMIQGGWGDALRQSAQ</sequence>
<name>A0ABQ7FLC4_9ACTN</name>
<comment type="caution">
    <text evidence="1">The sequence shown here is derived from an EMBL/GenBank/DDBJ whole genome shotgun (WGS) entry which is preliminary data.</text>
</comment>
<dbReference type="InterPro" id="IPR032710">
    <property type="entry name" value="NTF2-like_dom_sf"/>
</dbReference>
<dbReference type="EMBL" id="WHPN01000175">
    <property type="protein sequence ID" value="KAF4409752.1"/>
    <property type="molecule type" value="Genomic_DNA"/>
</dbReference>
<accession>A0ABQ7FLC4</accession>